<accession>A0AAN7QZL0</accession>
<dbReference type="EMBL" id="JAXQNO010000014">
    <property type="protein sequence ID" value="KAK4784862.1"/>
    <property type="molecule type" value="Genomic_DNA"/>
</dbReference>
<protein>
    <submittedName>
        <fullName evidence="1">Uncharacterized protein</fullName>
    </submittedName>
</protein>
<reference evidence="1 2" key="1">
    <citation type="journal article" date="2023" name="Hortic Res">
        <title>Pangenome of water caltrop reveals structural variations and asymmetric subgenome divergence after allopolyploidization.</title>
        <authorList>
            <person name="Zhang X."/>
            <person name="Chen Y."/>
            <person name="Wang L."/>
            <person name="Yuan Y."/>
            <person name="Fang M."/>
            <person name="Shi L."/>
            <person name="Lu R."/>
            <person name="Comes H.P."/>
            <person name="Ma Y."/>
            <person name="Chen Y."/>
            <person name="Huang G."/>
            <person name="Zhou Y."/>
            <person name="Zheng Z."/>
            <person name="Qiu Y."/>
        </authorList>
    </citation>
    <scope>NUCLEOTIDE SEQUENCE [LARGE SCALE GENOMIC DNA]</scope>
    <source>
        <strain evidence="1">F231</strain>
    </source>
</reference>
<name>A0AAN7QZL0_TRANT</name>
<proteinExistence type="predicted"/>
<evidence type="ECO:0000313" key="1">
    <source>
        <dbReference type="EMBL" id="KAK4784862.1"/>
    </source>
</evidence>
<organism evidence="1 2">
    <name type="scientific">Trapa natans</name>
    <name type="common">Water chestnut</name>
    <dbReference type="NCBI Taxonomy" id="22666"/>
    <lineage>
        <taxon>Eukaryota</taxon>
        <taxon>Viridiplantae</taxon>
        <taxon>Streptophyta</taxon>
        <taxon>Embryophyta</taxon>
        <taxon>Tracheophyta</taxon>
        <taxon>Spermatophyta</taxon>
        <taxon>Magnoliopsida</taxon>
        <taxon>eudicotyledons</taxon>
        <taxon>Gunneridae</taxon>
        <taxon>Pentapetalae</taxon>
        <taxon>rosids</taxon>
        <taxon>malvids</taxon>
        <taxon>Myrtales</taxon>
        <taxon>Lythraceae</taxon>
        <taxon>Trapa</taxon>
    </lineage>
</organism>
<gene>
    <name evidence="1" type="ORF">SAY86_019230</name>
</gene>
<keyword evidence="2" id="KW-1185">Reference proteome</keyword>
<dbReference type="Proteomes" id="UP001346149">
    <property type="component" value="Unassembled WGS sequence"/>
</dbReference>
<dbReference type="AlphaFoldDB" id="A0AAN7QZL0"/>
<comment type="caution">
    <text evidence="1">The sequence shown here is derived from an EMBL/GenBank/DDBJ whole genome shotgun (WGS) entry which is preliminary data.</text>
</comment>
<evidence type="ECO:0000313" key="2">
    <source>
        <dbReference type="Proteomes" id="UP001346149"/>
    </source>
</evidence>
<sequence>MVVKKTKKARSCLKIWQCMQNDPSHGKVLHSNPRGANIGQDPGLLLGSQIINHQVTGHVNYELPHWELSEYNAHWNLNLDSDGDFSRFPIVHERFLEA</sequence>